<dbReference type="InterPro" id="IPR012908">
    <property type="entry name" value="PGAP1-ab_dom-like"/>
</dbReference>
<dbReference type="GO" id="GO:0006888">
    <property type="term" value="P:endoplasmic reticulum to Golgi vesicle-mediated transport"/>
    <property type="evidence" value="ECO:0007669"/>
    <property type="project" value="TreeGrafter"/>
</dbReference>
<dbReference type="PANTHER" id="PTHR15495:SF7">
    <property type="entry name" value="GPI INOSITOL-DEACYLASE"/>
    <property type="match status" value="1"/>
</dbReference>
<keyword evidence="4 10" id="KW-0812">Transmembrane</keyword>
<feature type="transmembrane region" description="Helical" evidence="10">
    <location>
        <begin position="6"/>
        <end position="25"/>
    </location>
</feature>
<proteinExistence type="inferred from homology"/>
<name>A0A8D8BS03_CULPI</name>
<dbReference type="EC" id="3.1.-.-" evidence="10"/>
<evidence type="ECO:0000256" key="8">
    <source>
        <dbReference type="ARBA" id="ARBA00022989"/>
    </source>
</evidence>
<dbReference type="AlphaFoldDB" id="A0A8D8BS03"/>
<dbReference type="InterPro" id="IPR029058">
    <property type="entry name" value="AB_hydrolase_fold"/>
</dbReference>
<evidence type="ECO:0000256" key="9">
    <source>
        <dbReference type="ARBA" id="ARBA00023136"/>
    </source>
</evidence>
<evidence type="ECO:0000256" key="7">
    <source>
        <dbReference type="ARBA" id="ARBA00022927"/>
    </source>
</evidence>
<dbReference type="PANTHER" id="PTHR15495">
    <property type="entry name" value="NEGATIVE REGULATOR OF VESICLE FORMATION-RELATED"/>
    <property type="match status" value="1"/>
</dbReference>
<evidence type="ECO:0000256" key="3">
    <source>
        <dbReference type="ARBA" id="ARBA00022448"/>
    </source>
</evidence>
<keyword evidence="7 10" id="KW-0653">Protein transport</keyword>
<organism evidence="12">
    <name type="scientific">Culex pipiens</name>
    <name type="common">House mosquito</name>
    <dbReference type="NCBI Taxonomy" id="7175"/>
    <lineage>
        <taxon>Eukaryota</taxon>
        <taxon>Metazoa</taxon>
        <taxon>Ecdysozoa</taxon>
        <taxon>Arthropoda</taxon>
        <taxon>Hexapoda</taxon>
        <taxon>Insecta</taxon>
        <taxon>Pterygota</taxon>
        <taxon>Neoptera</taxon>
        <taxon>Endopterygota</taxon>
        <taxon>Diptera</taxon>
        <taxon>Nematocera</taxon>
        <taxon>Culicoidea</taxon>
        <taxon>Culicidae</taxon>
        <taxon>Culicinae</taxon>
        <taxon>Culicini</taxon>
        <taxon>Culex</taxon>
        <taxon>Culex</taxon>
    </lineage>
</organism>
<comment type="subcellular location">
    <subcellularLocation>
        <location evidence="1">Endoplasmic reticulum membrane</location>
        <topology evidence="1">Multi-pass membrane protein</topology>
    </subcellularLocation>
</comment>
<dbReference type="SUPFAM" id="SSF53474">
    <property type="entry name" value="alpha/beta-Hydrolases"/>
    <property type="match status" value="1"/>
</dbReference>
<comment type="similarity">
    <text evidence="2 10">Belongs to the GPI inositol-deacylase family.</text>
</comment>
<keyword evidence="5 10" id="KW-0378">Hydrolase</keyword>
<keyword evidence="3 10" id="KW-0813">Transport</keyword>
<dbReference type="Pfam" id="PF07819">
    <property type="entry name" value="PGAP1"/>
    <property type="match status" value="1"/>
</dbReference>
<protein>
    <recommendedName>
        <fullName evidence="10">GPI inositol-deacylase</fullName>
        <ecNumber evidence="10">3.1.-.-</ecNumber>
    </recommendedName>
</protein>
<keyword evidence="9 10" id="KW-0472">Membrane</keyword>
<evidence type="ECO:0000256" key="2">
    <source>
        <dbReference type="ARBA" id="ARBA00006931"/>
    </source>
</evidence>
<dbReference type="GO" id="GO:0015031">
    <property type="term" value="P:protein transport"/>
    <property type="evidence" value="ECO:0007669"/>
    <property type="project" value="UniProtKB-KW"/>
</dbReference>
<dbReference type="GO" id="GO:0050185">
    <property type="term" value="F:phosphatidylinositol deacylase activity"/>
    <property type="evidence" value="ECO:0007669"/>
    <property type="project" value="TreeGrafter"/>
</dbReference>
<dbReference type="GO" id="GO:0006505">
    <property type="term" value="P:GPI anchor metabolic process"/>
    <property type="evidence" value="ECO:0007669"/>
    <property type="project" value="TreeGrafter"/>
</dbReference>
<accession>A0A8D8BS03</accession>
<keyword evidence="8 10" id="KW-1133">Transmembrane helix</keyword>
<feature type="domain" description="GPI inositol-deacylase PGAP1-like alpha/beta" evidence="11">
    <location>
        <begin position="77"/>
        <end position="261"/>
    </location>
</feature>
<evidence type="ECO:0000256" key="4">
    <source>
        <dbReference type="ARBA" id="ARBA00022692"/>
    </source>
</evidence>
<dbReference type="EMBL" id="HBUE01089001">
    <property type="protein sequence ID" value="CAG6480661.1"/>
    <property type="molecule type" value="Transcribed_RNA"/>
</dbReference>
<evidence type="ECO:0000256" key="5">
    <source>
        <dbReference type="ARBA" id="ARBA00022801"/>
    </source>
</evidence>
<comment type="function">
    <text evidence="10">Involved in inositol deacylation of GPI-anchored proteins which plays important roles in the quality control and ER-associated degradation of GPI-anchored proteins.</text>
</comment>
<evidence type="ECO:0000313" key="12">
    <source>
        <dbReference type="EMBL" id="CAG6480661.1"/>
    </source>
</evidence>
<evidence type="ECO:0000259" key="11">
    <source>
        <dbReference type="Pfam" id="PF07819"/>
    </source>
</evidence>
<evidence type="ECO:0000256" key="1">
    <source>
        <dbReference type="ARBA" id="ARBA00004477"/>
    </source>
</evidence>
<dbReference type="Gene3D" id="3.40.50.1820">
    <property type="entry name" value="alpha/beta hydrolase"/>
    <property type="match status" value="1"/>
</dbReference>
<reference evidence="12" key="1">
    <citation type="submission" date="2021-05" db="EMBL/GenBank/DDBJ databases">
        <authorList>
            <person name="Alioto T."/>
            <person name="Alioto T."/>
            <person name="Gomez Garrido J."/>
        </authorList>
    </citation>
    <scope>NUCLEOTIDE SEQUENCE</scope>
</reference>
<sequence>MITKISTVFSLLCLLLFMYGILINLTKVEENRCKMTYMFEYPQFVRIDIPHNEKFPAYGLYGYSEGKLTDRARNMDFTGAPVLFIPGNGGSYKQARSLASVALRKGIDNGWRNHLDFFTVDFNEEYSGLYGGILNNQVEYVTICVRRILKLYERRVTVPVSIVLIGHSLGGKIAQAVASTYNLSSVINTIIAISAPIDNPVLSLDHYYKNFYLAIQEQWTANRTLRIESTHQKSQKSLDQILFLTIGGGIRDTLVEESLSSSVFGDLHAMTSNWAIRRESSARSRATSGRTNCPRLSLFRCTSPFPTSFSTRLAAVYRRLDRLFKQPTRVAGAHDMEDGSDEHLQMFNIDDSENETISECVGRIYPTLDESRFGAGDGRLTGNGLQLRVGKVH</sequence>
<dbReference type="InterPro" id="IPR039529">
    <property type="entry name" value="PGAP1/BST1"/>
</dbReference>
<dbReference type="GO" id="GO:0005789">
    <property type="term" value="C:endoplasmic reticulum membrane"/>
    <property type="evidence" value="ECO:0007669"/>
    <property type="project" value="UniProtKB-SubCell"/>
</dbReference>
<evidence type="ECO:0000256" key="6">
    <source>
        <dbReference type="ARBA" id="ARBA00022824"/>
    </source>
</evidence>
<evidence type="ECO:0000256" key="10">
    <source>
        <dbReference type="RuleBase" id="RU365011"/>
    </source>
</evidence>
<keyword evidence="6 10" id="KW-0256">Endoplasmic reticulum</keyword>
<comment type="caution">
    <text evidence="10">Lacks conserved residue(s) required for the propagation of feature annotation.</text>
</comment>